<feature type="transmembrane region" description="Helical" evidence="6">
    <location>
        <begin position="84"/>
        <end position="104"/>
    </location>
</feature>
<feature type="transmembrane region" description="Helical" evidence="6">
    <location>
        <begin position="29"/>
        <end position="49"/>
    </location>
</feature>
<reference evidence="8" key="1">
    <citation type="submission" date="2016-04" db="EMBL/GenBank/DDBJ databases">
        <authorList>
            <person name="Lyu Z."/>
            <person name="Lyu W."/>
        </authorList>
    </citation>
    <scope>NUCLEOTIDE SEQUENCE [LARGE SCALE GENOMIC DNA]</scope>
    <source>
        <strain evidence="8">C44</strain>
    </source>
</reference>
<comment type="subcellular location">
    <subcellularLocation>
        <location evidence="1">Cell membrane</location>
        <topology evidence="1">Multi-pass membrane protein</topology>
    </subcellularLocation>
</comment>
<evidence type="ECO:0000256" key="4">
    <source>
        <dbReference type="ARBA" id="ARBA00022989"/>
    </source>
</evidence>
<feature type="transmembrane region" description="Helical" evidence="6">
    <location>
        <begin position="7"/>
        <end position="23"/>
    </location>
</feature>
<keyword evidence="5 6" id="KW-0472">Membrane</keyword>
<evidence type="ECO:0000256" key="3">
    <source>
        <dbReference type="ARBA" id="ARBA00022692"/>
    </source>
</evidence>
<protein>
    <recommendedName>
        <fullName evidence="9">CidA/LrgA family holin-like protein</fullName>
    </recommendedName>
</protein>
<feature type="transmembrane region" description="Helical" evidence="6">
    <location>
        <begin position="61"/>
        <end position="78"/>
    </location>
</feature>
<keyword evidence="2" id="KW-1003">Cell membrane</keyword>
<evidence type="ECO:0000256" key="1">
    <source>
        <dbReference type="ARBA" id="ARBA00004651"/>
    </source>
</evidence>
<dbReference type="NCBIfam" id="NF002460">
    <property type="entry name" value="PRK01658.1"/>
    <property type="match status" value="1"/>
</dbReference>
<evidence type="ECO:0000256" key="6">
    <source>
        <dbReference type="SAM" id="Phobius"/>
    </source>
</evidence>
<accession>A0A179T3N6</accession>
<keyword evidence="3 6" id="KW-0812">Transmembrane</keyword>
<dbReference type="STRING" id="152268.A6K24_14875"/>
<keyword evidence="8" id="KW-1185">Reference proteome</keyword>
<comment type="caution">
    <text evidence="7">The sequence shown here is derived from an EMBL/GenBank/DDBJ whole genome shotgun (WGS) entry which is preliminary data.</text>
</comment>
<dbReference type="OrthoDB" id="3176438at2"/>
<sequence>MKYVLTILQISCLLTIYLIGVLIQKVCNLTVPGSIIGMILLFGALYFRIIKREWITLGSSLLLKYLPMLFIPATVGVIDYLDLFMGSGLITIGIVLVSTIIVMVTSARISDVLLTRGEDANKDKGLHL</sequence>
<keyword evidence="4 6" id="KW-1133">Transmembrane helix</keyword>
<dbReference type="InterPro" id="IPR005538">
    <property type="entry name" value="LrgA/CidA"/>
</dbReference>
<dbReference type="AlphaFoldDB" id="A0A179T3N6"/>
<evidence type="ECO:0000313" key="8">
    <source>
        <dbReference type="Proteomes" id="UP000078534"/>
    </source>
</evidence>
<evidence type="ECO:0000256" key="2">
    <source>
        <dbReference type="ARBA" id="ARBA00022475"/>
    </source>
</evidence>
<organism evidence="7 8">
    <name type="scientific">Metabacillus litoralis</name>
    <dbReference type="NCBI Taxonomy" id="152268"/>
    <lineage>
        <taxon>Bacteria</taxon>
        <taxon>Bacillati</taxon>
        <taxon>Bacillota</taxon>
        <taxon>Bacilli</taxon>
        <taxon>Bacillales</taxon>
        <taxon>Bacillaceae</taxon>
        <taxon>Metabacillus</taxon>
    </lineage>
</organism>
<name>A0A179T3N6_9BACI</name>
<proteinExistence type="predicted"/>
<evidence type="ECO:0000313" key="7">
    <source>
        <dbReference type="EMBL" id="OAS88736.1"/>
    </source>
</evidence>
<evidence type="ECO:0000256" key="5">
    <source>
        <dbReference type="ARBA" id="ARBA00023136"/>
    </source>
</evidence>
<gene>
    <name evidence="7" type="ORF">A6K24_14875</name>
</gene>
<dbReference type="Proteomes" id="UP000078534">
    <property type="component" value="Unassembled WGS sequence"/>
</dbReference>
<dbReference type="GO" id="GO:0005886">
    <property type="term" value="C:plasma membrane"/>
    <property type="evidence" value="ECO:0007669"/>
    <property type="project" value="UniProtKB-SubCell"/>
</dbReference>
<dbReference type="Pfam" id="PF03788">
    <property type="entry name" value="LrgA"/>
    <property type="match status" value="1"/>
</dbReference>
<dbReference type="RefSeq" id="WP_066326529.1">
    <property type="nucleotide sequence ID" value="NZ_LWSG01000002.1"/>
</dbReference>
<dbReference type="EMBL" id="LWSG01000002">
    <property type="protein sequence ID" value="OAS88736.1"/>
    <property type="molecule type" value="Genomic_DNA"/>
</dbReference>
<dbReference type="PANTHER" id="PTHR33931:SF2">
    <property type="entry name" value="HOLIN-LIKE PROTEIN CIDA"/>
    <property type="match status" value="1"/>
</dbReference>
<evidence type="ECO:0008006" key="9">
    <source>
        <dbReference type="Google" id="ProtNLM"/>
    </source>
</evidence>
<dbReference type="PANTHER" id="PTHR33931">
    <property type="entry name" value="HOLIN-LIKE PROTEIN CIDA-RELATED"/>
    <property type="match status" value="1"/>
</dbReference>